<dbReference type="Pfam" id="PF18902">
    <property type="entry name" value="DUF5658"/>
    <property type="match status" value="1"/>
</dbReference>
<keyword evidence="4" id="KW-1185">Reference proteome</keyword>
<comment type="caution">
    <text evidence="3">The sequence shown here is derived from an EMBL/GenBank/DDBJ whole genome shotgun (WGS) entry which is preliminary data.</text>
</comment>
<sequence length="98" mass="11304">MLNITDIIFTIILLKTGLFKEVNGIMFFIVDSLTLSILVKICLVGVLIYYLIKRMMKATYKQLKISNIIIIVAIFLFLIVNISHIIYSILYLFIANMI</sequence>
<keyword evidence="1" id="KW-0812">Transmembrane</keyword>
<gene>
    <name evidence="3" type="ORF">K5V21_09115</name>
</gene>
<evidence type="ECO:0000259" key="2">
    <source>
        <dbReference type="Pfam" id="PF18902"/>
    </source>
</evidence>
<feature type="transmembrane region" description="Helical" evidence="1">
    <location>
        <begin position="25"/>
        <end position="52"/>
    </location>
</feature>
<dbReference type="RefSeq" id="WP_221860991.1">
    <property type="nucleotide sequence ID" value="NZ_JAIKTU010000006.1"/>
</dbReference>
<proteinExistence type="predicted"/>
<reference evidence="3 4" key="1">
    <citation type="journal article" date="2021" name="Cell Host Microbe">
        <title>in vivo commensal control of Clostridioides difficile virulence.</title>
        <authorList>
            <person name="Girinathan B.P."/>
            <person name="Dibenedetto N."/>
            <person name="Worley J.N."/>
            <person name="Peltier J."/>
            <person name="Arrieta-Ortiz M.L."/>
            <person name="Rupa Christinal Immanuel S."/>
            <person name="Lavin R."/>
            <person name="Delaney M.L."/>
            <person name="Cummins C."/>
            <person name="Hoffmann M."/>
            <person name="Luo Y."/>
            <person name="Gonzalez-Escalona N."/>
            <person name="Allard M."/>
            <person name="Onderdonk A.B."/>
            <person name="Gerber G.K."/>
            <person name="Sonenshein A.L."/>
            <person name="Baliga N."/>
            <person name="Dupuy B."/>
            <person name="Bry L."/>
        </authorList>
    </citation>
    <scope>NUCLEOTIDE SEQUENCE [LARGE SCALE GENOMIC DNA]</scope>
    <source>
        <strain evidence="3 4">DSM 599</strain>
    </source>
</reference>
<dbReference type="EMBL" id="JAIKTU010000006">
    <property type="protein sequence ID" value="MBY0755619.1"/>
    <property type="molecule type" value="Genomic_DNA"/>
</dbReference>
<evidence type="ECO:0000313" key="4">
    <source>
        <dbReference type="Proteomes" id="UP001299068"/>
    </source>
</evidence>
<dbReference type="InterPro" id="IPR043717">
    <property type="entry name" value="DUF5658"/>
</dbReference>
<feature type="transmembrane region" description="Helical" evidence="1">
    <location>
        <begin position="68"/>
        <end position="94"/>
    </location>
</feature>
<feature type="domain" description="DUF5658" evidence="2">
    <location>
        <begin position="1"/>
        <end position="87"/>
    </location>
</feature>
<accession>A0ABS7KXS9</accession>
<protein>
    <submittedName>
        <fullName evidence="3">DUF5658 family protein</fullName>
    </submittedName>
</protein>
<keyword evidence="1" id="KW-0472">Membrane</keyword>
<evidence type="ECO:0000256" key="1">
    <source>
        <dbReference type="SAM" id="Phobius"/>
    </source>
</evidence>
<evidence type="ECO:0000313" key="3">
    <source>
        <dbReference type="EMBL" id="MBY0755619.1"/>
    </source>
</evidence>
<dbReference type="Proteomes" id="UP001299068">
    <property type="component" value="Unassembled WGS sequence"/>
</dbReference>
<keyword evidence="1" id="KW-1133">Transmembrane helix</keyword>
<organism evidence="3 4">
    <name type="scientific">Clostridium sardiniense</name>
    <name type="common">Clostridium absonum</name>
    <dbReference type="NCBI Taxonomy" id="29369"/>
    <lineage>
        <taxon>Bacteria</taxon>
        <taxon>Bacillati</taxon>
        <taxon>Bacillota</taxon>
        <taxon>Clostridia</taxon>
        <taxon>Eubacteriales</taxon>
        <taxon>Clostridiaceae</taxon>
        <taxon>Clostridium</taxon>
    </lineage>
</organism>
<name>A0ABS7KXS9_CLOSR</name>